<evidence type="ECO:0000313" key="2">
    <source>
        <dbReference type="EMBL" id="KGN88339.1"/>
    </source>
</evidence>
<dbReference type="RefSeq" id="WP_039419640.1">
    <property type="nucleotide sequence ID" value="NZ_JRAI01000002.1"/>
</dbReference>
<dbReference type="GeneID" id="57240466"/>
<comment type="caution">
    <text evidence="2">The sequence shown here is derived from an EMBL/GenBank/DDBJ whole genome shotgun (WGS) entry which is preliminary data.</text>
</comment>
<dbReference type="STRING" id="111105.HR09_06205"/>
<accession>A0A099WN10</accession>
<dbReference type="OrthoDB" id="1014123at2"/>
<keyword evidence="1" id="KW-0472">Membrane</keyword>
<sequence length="346" mass="38718">MKHSFPMRTLSGILYYIVIGLILFLTLSCSRESDVCHLKLKLSNLSSGDSVLVLRLEGGGSFSTEEIRVTPPKARIRHKVKGDVNRILLYFNEGNNVLRLYPERGEDLTITLDADQPLLPKIKGGSTHATLNEFMQTADDEIRSYQDHLRTTDFPSKAEAFADLRLKALRFYLSHSDAPGINRLVEEYDLFDAAFVRRSGISMHRLPAPLDSVLRKNESYAIGRLAPDFLVKDIDQRSFTLSWYKGQDVLLHFANKPDSATVACLKAWKNKTGMKKPEVLTLALFAPDSSLRKLTAGLAMPLRVVSDSVGQVSTLLERYGIDSLPYTVHIDTAGYIRSRHAGHSLP</sequence>
<keyword evidence="1" id="KW-0812">Transmembrane</keyword>
<proteinExistence type="predicted"/>
<dbReference type="Proteomes" id="UP000030130">
    <property type="component" value="Unassembled WGS sequence"/>
</dbReference>
<protein>
    <submittedName>
        <fullName evidence="2">Antioxidant, AhpC/TSA family protein</fullName>
    </submittedName>
</protein>
<dbReference type="SUPFAM" id="SSF52833">
    <property type="entry name" value="Thioredoxin-like"/>
    <property type="match status" value="1"/>
</dbReference>
<reference evidence="2 3" key="1">
    <citation type="submission" date="2014-08" db="EMBL/GenBank/DDBJ databases">
        <title>Porphyromonas gulae strain:COT-052_OH1451 Genome sequencing.</title>
        <authorList>
            <person name="Wallis C."/>
            <person name="Deusch O."/>
            <person name="O'Flynn C."/>
            <person name="Davis I."/>
            <person name="Jospin G."/>
            <person name="Darling A.E."/>
            <person name="Coil D.A."/>
            <person name="Alexiev A."/>
            <person name="Horsfall A."/>
            <person name="Kirkwood N."/>
            <person name="Harris S."/>
            <person name="Eisen J.A."/>
        </authorList>
    </citation>
    <scope>NUCLEOTIDE SEQUENCE [LARGE SCALE GENOMIC DNA]</scope>
    <source>
        <strain evidence="3">COT-052 OH1451</strain>
    </source>
</reference>
<gene>
    <name evidence="2" type="ORF">HR08_00635</name>
</gene>
<dbReference type="PROSITE" id="PS51257">
    <property type="entry name" value="PROKAR_LIPOPROTEIN"/>
    <property type="match status" value="1"/>
</dbReference>
<evidence type="ECO:0000313" key="3">
    <source>
        <dbReference type="Proteomes" id="UP000030130"/>
    </source>
</evidence>
<evidence type="ECO:0000256" key="1">
    <source>
        <dbReference type="SAM" id="Phobius"/>
    </source>
</evidence>
<name>A0A099WN10_9PORP</name>
<dbReference type="Gene3D" id="3.40.30.10">
    <property type="entry name" value="Glutaredoxin"/>
    <property type="match status" value="1"/>
</dbReference>
<dbReference type="InterPro" id="IPR036249">
    <property type="entry name" value="Thioredoxin-like_sf"/>
</dbReference>
<keyword evidence="1" id="KW-1133">Transmembrane helix</keyword>
<dbReference type="EMBL" id="JRAI01000002">
    <property type="protein sequence ID" value="KGN88339.1"/>
    <property type="molecule type" value="Genomic_DNA"/>
</dbReference>
<dbReference type="AlphaFoldDB" id="A0A099WN10"/>
<dbReference type="eggNOG" id="COG1225">
    <property type="taxonomic scope" value="Bacteria"/>
</dbReference>
<feature type="transmembrane region" description="Helical" evidence="1">
    <location>
        <begin position="12"/>
        <end position="28"/>
    </location>
</feature>
<organism evidence="2 3">
    <name type="scientific">Porphyromonas gulae</name>
    <dbReference type="NCBI Taxonomy" id="111105"/>
    <lineage>
        <taxon>Bacteria</taxon>
        <taxon>Pseudomonadati</taxon>
        <taxon>Bacteroidota</taxon>
        <taxon>Bacteroidia</taxon>
        <taxon>Bacteroidales</taxon>
        <taxon>Porphyromonadaceae</taxon>
        <taxon>Porphyromonas</taxon>
    </lineage>
</organism>